<dbReference type="AlphaFoldDB" id="A0A9J7M6R5"/>
<dbReference type="Proteomes" id="UP000001554">
    <property type="component" value="Chromosome 13"/>
</dbReference>
<reference evidence="3" key="1">
    <citation type="journal article" date="2020" name="Nat. Ecol. Evol.">
        <title>Deeply conserved synteny resolves early events in vertebrate evolution.</title>
        <authorList>
            <person name="Simakov O."/>
            <person name="Marletaz F."/>
            <person name="Yue J.X."/>
            <person name="O'Connell B."/>
            <person name="Jenkins J."/>
            <person name="Brandt A."/>
            <person name="Calef R."/>
            <person name="Tung C.H."/>
            <person name="Huang T.K."/>
            <person name="Schmutz J."/>
            <person name="Satoh N."/>
            <person name="Yu J.K."/>
            <person name="Putnam N.H."/>
            <person name="Green R.E."/>
            <person name="Rokhsar D.S."/>
        </authorList>
    </citation>
    <scope>NUCLEOTIDE SEQUENCE [LARGE SCALE GENOMIC DNA]</scope>
    <source>
        <strain evidence="3">S238N-H82</strain>
    </source>
</reference>
<dbReference type="RefSeq" id="XP_035695653.1">
    <property type="nucleotide sequence ID" value="XM_035839760.1"/>
</dbReference>
<accession>A0A9J7M6R5</accession>
<feature type="signal peptide" evidence="2">
    <location>
        <begin position="1"/>
        <end position="17"/>
    </location>
</feature>
<organism evidence="3 4">
    <name type="scientific">Branchiostoma floridae</name>
    <name type="common">Florida lancelet</name>
    <name type="synonym">Amphioxus</name>
    <dbReference type="NCBI Taxonomy" id="7739"/>
    <lineage>
        <taxon>Eukaryota</taxon>
        <taxon>Metazoa</taxon>
        <taxon>Chordata</taxon>
        <taxon>Cephalochordata</taxon>
        <taxon>Leptocardii</taxon>
        <taxon>Amphioxiformes</taxon>
        <taxon>Branchiostomatidae</taxon>
        <taxon>Branchiostoma</taxon>
    </lineage>
</organism>
<keyword evidence="3" id="KW-1185">Reference proteome</keyword>
<reference evidence="4" key="2">
    <citation type="submission" date="2025-08" db="UniProtKB">
        <authorList>
            <consortium name="RefSeq"/>
        </authorList>
    </citation>
    <scope>IDENTIFICATION</scope>
    <source>
        <strain evidence="4">S238N-H82</strain>
        <tissue evidence="4">Testes</tissue>
    </source>
</reference>
<name>A0A9J7M6R5_BRAFL</name>
<dbReference type="KEGG" id="bfo:118429279"/>
<dbReference type="GeneID" id="118429279"/>
<evidence type="ECO:0000313" key="4">
    <source>
        <dbReference type="RefSeq" id="XP_035695653.1"/>
    </source>
</evidence>
<dbReference type="GO" id="GO:0005576">
    <property type="term" value="C:extracellular region"/>
    <property type="evidence" value="ECO:0007669"/>
    <property type="project" value="InterPro"/>
</dbReference>
<evidence type="ECO:0000256" key="2">
    <source>
        <dbReference type="SAM" id="SignalP"/>
    </source>
</evidence>
<dbReference type="GO" id="GO:0007160">
    <property type="term" value="P:cell-matrix adhesion"/>
    <property type="evidence" value="ECO:0007669"/>
    <property type="project" value="InterPro"/>
</dbReference>
<gene>
    <name evidence="4" type="primary">LOC118429279</name>
</gene>
<proteinExistence type="inferred from homology"/>
<dbReference type="PANTHER" id="PTHR10697:SF13">
    <property type="entry name" value="RICIN B LECTIN DOMAIN-CONTAINING PROTEIN"/>
    <property type="match status" value="1"/>
</dbReference>
<protein>
    <submittedName>
        <fullName evidence="4">Mammalian ependymin-related protein 1-like</fullName>
    </submittedName>
</protein>
<feature type="chain" id="PRO_5039914532" evidence="2">
    <location>
        <begin position="18"/>
        <end position="222"/>
    </location>
</feature>
<evidence type="ECO:0000256" key="1">
    <source>
        <dbReference type="ARBA" id="ARBA00010771"/>
    </source>
</evidence>
<sequence>MVKRLIIAVCLLAMSSALLMPPKMPVLAGDRQPPLPCCVPQQWEGLQHMIMGQVISGQPNLVNVTYRQSYDFSNKKLALELLGSPRTKVIQDYNKMMQYVISGQNCSATKIIGDMFHCIPASATHLQTFYFGGMQGLLMDAWQVTAPGLGGDLVVDVTHDGCIPVAEVITNKEAQSMTVLTYADITMGIRDPQVFNVPSPPCPANNNQTDGALNARFWLSGL</sequence>
<keyword evidence="2" id="KW-0732">Signal</keyword>
<comment type="similarity">
    <text evidence="1">Belongs to the ependymin family.</text>
</comment>
<evidence type="ECO:0000313" key="3">
    <source>
        <dbReference type="Proteomes" id="UP000001554"/>
    </source>
</evidence>
<dbReference type="InterPro" id="IPR001299">
    <property type="entry name" value="Ependymin"/>
</dbReference>
<dbReference type="OMA" id="TRANCIP"/>
<dbReference type="PANTHER" id="PTHR10697">
    <property type="entry name" value="MAMMALIAN EPENDYMIN-RELATED PROTEIN 1"/>
    <property type="match status" value="1"/>
</dbReference>
<dbReference type="GO" id="GO:0005764">
    <property type="term" value="C:lysosome"/>
    <property type="evidence" value="ECO:0000318"/>
    <property type="project" value="GO_Central"/>
</dbReference>
<dbReference type="Pfam" id="PF00811">
    <property type="entry name" value="Ependymin"/>
    <property type="match status" value="1"/>
</dbReference>
<dbReference type="GO" id="GO:0005509">
    <property type="term" value="F:calcium ion binding"/>
    <property type="evidence" value="ECO:0007669"/>
    <property type="project" value="InterPro"/>
</dbReference>